<dbReference type="Proteomes" id="UP000887159">
    <property type="component" value="Unassembled WGS sequence"/>
</dbReference>
<comment type="caution">
    <text evidence="2">The sequence shown here is derived from an EMBL/GenBank/DDBJ whole genome shotgun (WGS) entry which is preliminary data.</text>
</comment>
<feature type="region of interest" description="Disordered" evidence="1">
    <location>
        <begin position="1"/>
        <end position="21"/>
    </location>
</feature>
<proteinExistence type="predicted"/>
<keyword evidence="3" id="KW-1185">Reference proteome</keyword>
<protein>
    <submittedName>
        <fullName evidence="2">Uncharacterized protein</fullName>
    </submittedName>
</protein>
<evidence type="ECO:0000256" key="1">
    <source>
        <dbReference type="SAM" id="MobiDB-lite"/>
    </source>
</evidence>
<evidence type="ECO:0000313" key="2">
    <source>
        <dbReference type="EMBL" id="GFY29040.1"/>
    </source>
</evidence>
<dbReference type="EMBL" id="BMAU01021387">
    <property type="protein sequence ID" value="GFY29040.1"/>
    <property type="molecule type" value="Genomic_DNA"/>
</dbReference>
<accession>A0A8X7BF18</accession>
<gene>
    <name evidence="2" type="ORF">TNCV_4721681</name>
</gene>
<evidence type="ECO:0000313" key="3">
    <source>
        <dbReference type="Proteomes" id="UP000887159"/>
    </source>
</evidence>
<organism evidence="2 3">
    <name type="scientific">Trichonephila clavipes</name>
    <name type="common">Golden silk orbweaver</name>
    <name type="synonym">Nephila clavipes</name>
    <dbReference type="NCBI Taxonomy" id="2585209"/>
    <lineage>
        <taxon>Eukaryota</taxon>
        <taxon>Metazoa</taxon>
        <taxon>Ecdysozoa</taxon>
        <taxon>Arthropoda</taxon>
        <taxon>Chelicerata</taxon>
        <taxon>Arachnida</taxon>
        <taxon>Araneae</taxon>
        <taxon>Araneomorphae</taxon>
        <taxon>Entelegynae</taxon>
        <taxon>Araneoidea</taxon>
        <taxon>Nephilidae</taxon>
        <taxon>Trichonephila</taxon>
    </lineage>
</organism>
<sequence>MYSASAGSQKPSDHKSFREVSGRVSGNLEVVLPQQWGGTEPNRTVTCRVLKTRIMTGIHLALCSDEFWEFRSDIVQQVALVTKTSPAPSAILLTV</sequence>
<dbReference type="AlphaFoldDB" id="A0A8X7BF18"/>
<feature type="compositionally biased region" description="Polar residues" evidence="1">
    <location>
        <begin position="1"/>
        <end position="10"/>
    </location>
</feature>
<feature type="compositionally biased region" description="Basic and acidic residues" evidence="1">
    <location>
        <begin position="11"/>
        <end position="21"/>
    </location>
</feature>
<reference evidence="2" key="1">
    <citation type="submission" date="2020-08" db="EMBL/GenBank/DDBJ databases">
        <title>Multicomponent nature underlies the extraordinary mechanical properties of spider dragline silk.</title>
        <authorList>
            <person name="Kono N."/>
            <person name="Nakamura H."/>
            <person name="Mori M."/>
            <person name="Yoshida Y."/>
            <person name="Ohtoshi R."/>
            <person name="Malay A.D."/>
            <person name="Moran D.A.P."/>
            <person name="Tomita M."/>
            <person name="Numata K."/>
            <person name="Arakawa K."/>
        </authorList>
    </citation>
    <scope>NUCLEOTIDE SEQUENCE</scope>
</reference>
<name>A0A8X7BF18_TRICX</name>